<gene>
    <name evidence="2" type="ORF">TJEJU_1636</name>
</gene>
<evidence type="ECO:0000313" key="2">
    <source>
        <dbReference type="EMBL" id="SNR15360.1"/>
    </source>
</evidence>
<name>A0A238UAD1_9FLAO</name>
<dbReference type="KEGG" id="tje:TJEJU_1636"/>
<keyword evidence="3" id="KW-1185">Reference proteome</keyword>
<sequence>MKKIICILIVIIGFSSYSQVKVGDNPNTIDINSLLELESPDKVFVLTRVSTLQMNRITPLEGALVYNTDEKCVHQYIGTSWESLCNAGGGARQLIFNPATNILTLSNGNSVDLSSLAEDNDSDPTNEIQDLQLNGNILTITNNSSATAIDLSVLSSSSDDQNIDNLTFNSTTNELTVGIENGNSVTVDLSSLVTNGSETKISVAGINTISGTGTTADPYIITATEVDGSVTNEVNTAFAVNAGNLEITDSNGTLSVPLTALGTDDQDIDVLTLNATTNVLTVGIENGADLTVDLSSLVADGSETSVQGAGINVVTGTGTTADPYIITATEVDGSVTNEVNTAFAVNAGNLEITDSNGTLSVPLTALGTDDQDIDVLTLNATTNVLTVGIENGADLTVDLSSLVADGSETSVQGAGINVVTGTGTTADPYIITATEVDGSVTNEVNTAFAVNAGNLEITDSNGTLSVPLTALGTDDQDIDVLTLNATTNVLTVGIENGADLTVDLSSLVADGSETSVQGAGINVVTGTGTTADPYIITATEVDGSVTNEVNTAFAVNAGNLEITDSNGTLSVPLTALGTDDQDIDVLTLNATTNVLTVGIENGADLTVDLSSLVADGSETSVQGAGINVVTGTGTTADPYIITATEVDGSVTNEVNTAFAVNAGNLEITDSNGTLSVPLTALGTDDQDIDVLTLNATTNVLTVGIENGADLTVDLSSLVADGSETSVQGAGINVVTGTGTTADPYIITATEVDGSVTNEVNTAFAVNAGNLEITDSNGTLSVPLTALGTDDQDIDVLTLNATTNVLTVGIENGADLTVDLSSLVADGSETSVQGAGINVVTGTGTTADPYIITATEVDGSVTNEVNTAFAVNAGNLEITDSNGTLSVPLTALGTDDQDIDVLTLNATTNVLTVGIENGADLTVDLSSLVADGSETSVQGAGINVVTGTGTTADPYIITATEVDGSVTNEVNTAFAVNAGNLEITDSNGTLSVPLTALGTDDQDIDVLTLNATTNVLTVGIENGADLTVDLSSLVADGSETRVQGAGINVVTGTGTTADPYIITATEVDGSVTNEVNTAFAVNAGNLEITDSNGTLSVPLTALGTDDQDIDVLTLNATTNVLTVGIENGADLTVDLSSLVADGSETSVQGAGINVVTGTGTTADPYIITATEVDGSVTNEVNTAFAVNAGNLEITDSNGTLSVPLTALGTDDQDIDVLTLNATTNVLTVGIENGADLTVDLSSLVADGSETSVQGAGINVVTGTGTTADPYIITATEVDGSVTNEVNTAFAVNAGNLEITDSNGTLSVPLTALGTDDQDIDVLTLNATTNVLTVGIENGADLTVDLSSLVADGSETSVQGAGINVVTGTGTTADPYIITATEVDGSVTNEVNTAFAVNAGNLEITDSNGTLSVPLTALGTDDQDIDVLTLNATTNVLTVGIENGADLTVDLSSLVADGSETSVQGAGINVVTGTGTTADPYIITATEVDGSVTNEVNTAFAVNAGNLEITDSNGTLSVPLTALGTDDQDIDVLTLNATTNVLTVGIENGADLTVDLSSLVADGSETSVQSGIKLKRRCTRRLGINVVTGTGTTADPYIITATEVDGSVTNEVNTAFAVNAGNLEITDSNGTLSVPLTALGTDDQDIDVLTLNATTNVLTVGIENGADLTVDLSSLVADGSETSVQGAGINVVTGTGTTADPYIITATEVDGSVTNEVNTAFAVNAGNLEITDSNGTLSVPLTALGTDDQDIDVLTLNATTNVLTVGIENGADLTVDLSSLVADGSETSVQGAGINVVTGTGTTADPYIITATEVDGSVTNEVNTAFAVNAGNLEITDSNGTLSVPLTALGTDDQDIDVLTLNATTNVLTVGIENGADLTVDLSSLVADGSETSVQGAGINVVTGTGTTADPYIITATEVDGSVTNEVNTAFAVNAGNLEITDSNGTLSVPLTALGTDDQDIDVLTLNATTNVLTVGIENGADLTVDLSSLVADGSETSVQGAGINVVTGTGTTADPYIITATEVDGSVTNEVNTAFAVNAGNLEITDSNGTLSVPLTALGTDDQDIDVLTLNATTNVLTVGIENGADLTVDLSSLVADGSETSVQGAGINVVTGTGTTADPYIITATEVDGSVTNEVNTAFAVNAGNLEITDSNGTLSVPLTALGTDDQDIDVLTLNATTNVLTVGIENGADLTVDLSSLVADGSETSVQGAGINVVTGTGTTADPYIITATEVDGSVTNEVNTAFAVNAGNLEITDSNGTLSVPLTALGTDDQDIDVLTLNATTNVLTVGIENGADLTVDLSSLVADGSETSVQGAGINVVTGTGTTADPYIITATEVDGSVTNEVNTAFAVNAGNLEITDSNGTLSVPLTALGTDDQDIDVLTLNATTNVLTVGIENGADLTVDLSSLVADGSETSVQGAGINVVTGTGTTADPYIITATEVDGSVTNEVNTAFAVNAGNLQITDSNGTLSVPLTALGTDDQTVDQFTFNTTNNQLSISLEDDGAAPLIVDLSSLVSNVTTVAQAGSLSGRTIATHSSNGTNTNIQETVTTLTQNDTPSSSDPSATGEITYTDESGTTSTAQVVSADANNNLQVGTDGGAYLSGSTIRAMGKVNGTTGNLLRSQGVTSVTRNGVGNYTVTIPDRGNADYVVQLTVFSVGNLQVTGQVIAQTSNSFTVQLYGSNVYLYRLDRNWYFSVQDF</sequence>
<proteinExistence type="predicted"/>
<dbReference type="EMBL" id="LT899436">
    <property type="protein sequence ID" value="SNR15360.1"/>
    <property type="molecule type" value="Genomic_DNA"/>
</dbReference>
<reference evidence="2 3" key="1">
    <citation type="submission" date="2017-07" db="EMBL/GenBank/DDBJ databases">
        <authorList>
            <person name="Sun Z.S."/>
            <person name="Albrecht U."/>
            <person name="Echele G."/>
            <person name="Lee C.C."/>
        </authorList>
    </citation>
    <scope>NUCLEOTIDE SEQUENCE [LARGE SCALE GENOMIC DNA]</scope>
    <source>
        <strain evidence="3">type strain: KCTC 22618</strain>
    </source>
</reference>
<dbReference type="RefSeq" id="WP_095071022.1">
    <property type="nucleotide sequence ID" value="NZ_LT899436.1"/>
</dbReference>
<feature type="region of interest" description="Disordered" evidence="1">
    <location>
        <begin position="2553"/>
        <end position="2575"/>
    </location>
</feature>
<dbReference type="Proteomes" id="UP000215214">
    <property type="component" value="Chromosome TJEJU"/>
</dbReference>
<protein>
    <submittedName>
        <fullName evidence="2">Uncharacterized protein</fullName>
    </submittedName>
</protein>
<accession>A0A238UAD1</accession>
<evidence type="ECO:0000313" key="3">
    <source>
        <dbReference type="Proteomes" id="UP000215214"/>
    </source>
</evidence>
<dbReference type="OrthoDB" id="9808953at2"/>
<evidence type="ECO:0000256" key="1">
    <source>
        <dbReference type="SAM" id="MobiDB-lite"/>
    </source>
</evidence>
<organism evidence="2 3">
    <name type="scientific">Tenacibaculum jejuense</name>
    <dbReference type="NCBI Taxonomy" id="584609"/>
    <lineage>
        <taxon>Bacteria</taxon>
        <taxon>Pseudomonadati</taxon>
        <taxon>Bacteroidota</taxon>
        <taxon>Flavobacteriia</taxon>
        <taxon>Flavobacteriales</taxon>
        <taxon>Flavobacteriaceae</taxon>
        <taxon>Tenacibaculum</taxon>
    </lineage>
</organism>